<feature type="binding site" evidence="5">
    <location>
        <position position="594"/>
    </location>
    <ligand>
        <name>Fe cation</name>
        <dbReference type="ChEBI" id="CHEBI:24875"/>
        <note>catalytic</note>
    </ligand>
</feature>
<evidence type="ECO:0000256" key="4">
    <source>
        <dbReference type="ARBA" id="ARBA00023004"/>
    </source>
</evidence>
<dbReference type="AlphaFoldDB" id="A0AAD4ISM3"/>
<reference evidence="7 8" key="1">
    <citation type="journal article" date="2021" name="Nat. Commun.">
        <title>Incipient diploidization of the medicinal plant Perilla within 10,000 years.</title>
        <authorList>
            <person name="Zhang Y."/>
            <person name="Shen Q."/>
            <person name="Leng L."/>
            <person name="Zhang D."/>
            <person name="Chen S."/>
            <person name="Shi Y."/>
            <person name="Ning Z."/>
            <person name="Chen S."/>
        </authorList>
    </citation>
    <scope>NUCLEOTIDE SEQUENCE [LARGE SCALE GENOMIC DNA]</scope>
    <source>
        <strain evidence="8">cv. PC099</strain>
    </source>
</reference>
<name>A0AAD4ISM3_PERFH</name>
<protein>
    <submittedName>
        <fullName evidence="7">Nine-cis-epoxycarotenoid dioxygenase 4</fullName>
    </submittedName>
</protein>
<evidence type="ECO:0000313" key="7">
    <source>
        <dbReference type="EMBL" id="KAH6820443.1"/>
    </source>
</evidence>
<dbReference type="Proteomes" id="UP001190926">
    <property type="component" value="Unassembled WGS sequence"/>
</dbReference>
<dbReference type="GO" id="GO:0016121">
    <property type="term" value="P:carotene catabolic process"/>
    <property type="evidence" value="ECO:0007669"/>
    <property type="project" value="TreeGrafter"/>
</dbReference>
<comment type="cofactor">
    <cofactor evidence="5">
        <name>Fe(2+)</name>
        <dbReference type="ChEBI" id="CHEBI:29033"/>
    </cofactor>
    <text evidence="5">Binds 1 Fe(2+) ion per subunit.</text>
</comment>
<dbReference type="Pfam" id="PF03055">
    <property type="entry name" value="RPE65"/>
    <property type="match status" value="1"/>
</dbReference>
<feature type="binding site" evidence="5">
    <location>
        <position position="347"/>
    </location>
    <ligand>
        <name>Fe cation</name>
        <dbReference type="ChEBI" id="CHEBI:24875"/>
        <note>catalytic</note>
    </ligand>
</feature>
<organism evidence="7 8">
    <name type="scientific">Perilla frutescens var. hirtella</name>
    <name type="common">Perilla citriodora</name>
    <name type="synonym">Perilla setoyensis</name>
    <dbReference type="NCBI Taxonomy" id="608512"/>
    <lineage>
        <taxon>Eukaryota</taxon>
        <taxon>Viridiplantae</taxon>
        <taxon>Streptophyta</taxon>
        <taxon>Embryophyta</taxon>
        <taxon>Tracheophyta</taxon>
        <taxon>Spermatophyta</taxon>
        <taxon>Magnoliopsida</taxon>
        <taxon>eudicotyledons</taxon>
        <taxon>Gunneridae</taxon>
        <taxon>Pentapetalae</taxon>
        <taxon>asterids</taxon>
        <taxon>lamiids</taxon>
        <taxon>Lamiales</taxon>
        <taxon>Lamiaceae</taxon>
        <taxon>Nepetoideae</taxon>
        <taxon>Elsholtzieae</taxon>
        <taxon>Perilla</taxon>
    </lineage>
</organism>
<gene>
    <name evidence="7" type="ORF">C2S53_002601</name>
</gene>
<comment type="caution">
    <text evidence="7">The sequence shown here is derived from an EMBL/GenBank/DDBJ whole genome shotgun (WGS) entry which is preliminary data.</text>
</comment>
<proteinExistence type="inferred from homology"/>
<comment type="similarity">
    <text evidence="1">Belongs to the carotenoid oxygenase family.</text>
</comment>
<keyword evidence="3 7" id="KW-0223">Dioxygenase</keyword>
<evidence type="ECO:0000313" key="8">
    <source>
        <dbReference type="Proteomes" id="UP001190926"/>
    </source>
</evidence>
<feature type="region of interest" description="Disordered" evidence="6">
    <location>
        <begin position="62"/>
        <end position="81"/>
    </location>
</feature>
<evidence type="ECO:0000256" key="3">
    <source>
        <dbReference type="ARBA" id="ARBA00022964"/>
    </source>
</evidence>
<dbReference type="InterPro" id="IPR004294">
    <property type="entry name" value="Carotenoid_Oase"/>
</dbReference>
<dbReference type="EMBL" id="SDAM02003674">
    <property type="protein sequence ID" value="KAH6820443.1"/>
    <property type="molecule type" value="Genomic_DNA"/>
</dbReference>
<evidence type="ECO:0000256" key="6">
    <source>
        <dbReference type="SAM" id="MobiDB-lite"/>
    </source>
</evidence>
<dbReference type="GO" id="GO:0046872">
    <property type="term" value="F:metal ion binding"/>
    <property type="evidence" value="ECO:0007669"/>
    <property type="project" value="UniProtKB-KW"/>
</dbReference>
<dbReference type="PANTHER" id="PTHR10543:SF46">
    <property type="entry name" value="CAROTENOID CLEAVAGE DIOXYGENASE 4, CHLOROPLASTIC-RELATED"/>
    <property type="match status" value="1"/>
</dbReference>
<keyword evidence="2 5" id="KW-0479">Metal-binding</keyword>
<keyword evidence="3 7" id="KW-0560">Oxidoreductase</keyword>
<keyword evidence="4 5" id="KW-0408">Iron</keyword>
<keyword evidence="8" id="KW-1185">Reference proteome</keyword>
<dbReference type="GO" id="GO:0010436">
    <property type="term" value="F:carotenoid dioxygenase activity"/>
    <property type="evidence" value="ECO:0007669"/>
    <property type="project" value="TreeGrafter"/>
</dbReference>
<evidence type="ECO:0000256" key="2">
    <source>
        <dbReference type="ARBA" id="ARBA00022723"/>
    </source>
</evidence>
<sequence length="606" mass="66477">MEAISSPFLQKYALNYSVTPSSPSLIFQFKISSVRIDGNHVRTPHHQTPIITTSSTTILLPKRPKNDQKIPPKPNSAHPKNDEIIARGNKNSFLVMIFNALDNLISDFIDPPLRPSIDPKHVLSGNFAPVEELPPTACPAVEGSLPPALNGVYIRNGPNPQFIPNGPYHMFDGDGMLHAVTISGGGATFCSRFVKTYKYNLEREIGSPVILNVFSAFNGLPASLARCAVAFGRYLLRQYDPRHGIGGANTSVAMISGKLFALGESDLPYRVRVKSDGDIITIGRHEPFGEAFMTMTAHPKTDAGSGEAFAFRHSIKHPFLSFFRINAEGMKLPEVAIRSLNQASLVHDFVITKNYAIFPDPQIVIEPTEVLKGKPPLRIDVAKVPRLGVIPRYAESDGEMWWVEVAGFNVVHAVNAWEEDGGDTIVMVATNVQPVEHALDRMDLVHASFERVEINVTEKIVRRRSVLSLRNLDFAVINQAYVGKKNRYVYAALGAPMPKIGGVVKIDLSLSTTDAADCTVASRLYPSGCYGGEPFFVPKEPDNPAAAEDDGFVVTYVHNENSNESKFIVMDAKSPNLDIVAAVKLPGRVPYGFHGIFVPQSQLKRL</sequence>
<evidence type="ECO:0000256" key="5">
    <source>
        <dbReference type="PIRSR" id="PIRSR604294-1"/>
    </source>
</evidence>
<accession>A0AAD4ISM3</accession>
<dbReference type="PANTHER" id="PTHR10543">
    <property type="entry name" value="BETA-CAROTENE DIOXYGENASE"/>
    <property type="match status" value="1"/>
</dbReference>
<evidence type="ECO:0000256" key="1">
    <source>
        <dbReference type="ARBA" id="ARBA00006787"/>
    </source>
</evidence>
<feature type="binding site" evidence="5">
    <location>
        <position position="412"/>
    </location>
    <ligand>
        <name>Fe cation</name>
        <dbReference type="ChEBI" id="CHEBI:24875"/>
        <note>catalytic</note>
    </ligand>
</feature>
<feature type="binding site" evidence="5">
    <location>
        <position position="298"/>
    </location>
    <ligand>
        <name>Fe cation</name>
        <dbReference type="ChEBI" id="CHEBI:24875"/>
        <note>catalytic</note>
    </ligand>
</feature>
<dbReference type="GO" id="GO:0009570">
    <property type="term" value="C:chloroplast stroma"/>
    <property type="evidence" value="ECO:0007669"/>
    <property type="project" value="TreeGrafter"/>
</dbReference>